<keyword evidence="2" id="KW-1185">Reference proteome</keyword>
<sequence length="210" mass="23607">MIQDGQPRPGVRVLVHESKPSADPSHLAAHLGALSVPSWRVTSLALALCLWYRHGGMCFLLVAMAWPKRSSGSMLQKLSLVHSQKAALCLRWHLQRRRLYVKWATERLDKELQGAWRVLLPPSPRQEIAESLGGGPCRSVLGYHASACSGFLLPPEVVSCSYLPEPGLRAHCVRLLREQWDSEARRNLDPIPEEEKTRTWGFRSRCKTSA</sequence>
<evidence type="ECO:0000313" key="2">
    <source>
        <dbReference type="Proteomes" id="UP001178507"/>
    </source>
</evidence>
<evidence type="ECO:0000313" key="1">
    <source>
        <dbReference type="EMBL" id="CAJ1409913.1"/>
    </source>
</evidence>
<dbReference type="Proteomes" id="UP001178507">
    <property type="component" value="Unassembled WGS sequence"/>
</dbReference>
<proteinExistence type="predicted"/>
<dbReference type="AlphaFoldDB" id="A0AA36NMQ5"/>
<reference evidence="1" key="1">
    <citation type="submission" date="2023-08" db="EMBL/GenBank/DDBJ databases">
        <authorList>
            <person name="Chen Y."/>
            <person name="Shah S."/>
            <person name="Dougan E. K."/>
            <person name="Thang M."/>
            <person name="Chan C."/>
        </authorList>
    </citation>
    <scope>NUCLEOTIDE SEQUENCE</scope>
</reference>
<comment type="caution">
    <text evidence="1">The sequence shown here is derived from an EMBL/GenBank/DDBJ whole genome shotgun (WGS) entry which is preliminary data.</text>
</comment>
<name>A0AA36NMQ5_9DINO</name>
<gene>
    <name evidence="1" type="ORF">EVOR1521_LOCUS30881</name>
</gene>
<dbReference type="EMBL" id="CAUJNA010003794">
    <property type="protein sequence ID" value="CAJ1409913.1"/>
    <property type="molecule type" value="Genomic_DNA"/>
</dbReference>
<organism evidence="1 2">
    <name type="scientific">Effrenium voratum</name>
    <dbReference type="NCBI Taxonomy" id="2562239"/>
    <lineage>
        <taxon>Eukaryota</taxon>
        <taxon>Sar</taxon>
        <taxon>Alveolata</taxon>
        <taxon>Dinophyceae</taxon>
        <taxon>Suessiales</taxon>
        <taxon>Symbiodiniaceae</taxon>
        <taxon>Effrenium</taxon>
    </lineage>
</organism>
<accession>A0AA36NMQ5</accession>
<protein>
    <submittedName>
        <fullName evidence="1">Uncharacterized protein</fullName>
    </submittedName>
</protein>